<dbReference type="Pfam" id="PF00474">
    <property type="entry name" value="SSF"/>
    <property type="match status" value="2"/>
</dbReference>
<feature type="transmembrane region" description="Helical" evidence="12">
    <location>
        <begin position="473"/>
        <end position="492"/>
    </location>
</feature>
<evidence type="ECO:0000256" key="1">
    <source>
        <dbReference type="ARBA" id="ARBA00004651"/>
    </source>
</evidence>
<dbReference type="InterPro" id="IPR051163">
    <property type="entry name" value="Sodium:Solute_Symporter_SSF"/>
</dbReference>
<dbReference type="PROSITE" id="PS50283">
    <property type="entry name" value="NA_SOLUT_SYMP_3"/>
    <property type="match status" value="1"/>
</dbReference>
<evidence type="ECO:0000256" key="11">
    <source>
        <dbReference type="RuleBase" id="RU362091"/>
    </source>
</evidence>
<evidence type="ECO:0000256" key="4">
    <source>
        <dbReference type="ARBA" id="ARBA00022475"/>
    </source>
</evidence>
<dbReference type="PANTHER" id="PTHR42985">
    <property type="entry name" value="SODIUM-COUPLED MONOCARBOXYLATE TRANSPORTER"/>
    <property type="match status" value="1"/>
</dbReference>
<evidence type="ECO:0000256" key="6">
    <source>
        <dbReference type="ARBA" id="ARBA00022989"/>
    </source>
</evidence>
<dbReference type="GO" id="GO:0006814">
    <property type="term" value="P:sodium ion transport"/>
    <property type="evidence" value="ECO:0000318"/>
    <property type="project" value="GO_Central"/>
</dbReference>
<protein>
    <recommendedName>
        <fullName evidence="15">Sodium-coupled monocarboxylate transporter 1</fullName>
    </recommendedName>
</protein>
<dbReference type="CDD" id="cd11492">
    <property type="entry name" value="SLC5sbd_NIS-SMVT"/>
    <property type="match status" value="1"/>
</dbReference>
<keyword evidence="10" id="KW-0739">Sodium transport</keyword>
<feature type="transmembrane region" description="Helical" evidence="12">
    <location>
        <begin position="270"/>
        <end position="291"/>
    </location>
</feature>
<evidence type="ECO:0000256" key="7">
    <source>
        <dbReference type="ARBA" id="ARBA00023053"/>
    </source>
</evidence>
<dbReference type="InParanoid" id="A0A7M7NPW4"/>
<evidence type="ECO:0000256" key="5">
    <source>
        <dbReference type="ARBA" id="ARBA00022692"/>
    </source>
</evidence>
<keyword evidence="14" id="KW-1185">Reference proteome</keyword>
<feature type="transmembrane region" description="Helical" evidence="12">
    <location>
        <begin position="221"/>
        <end position="238"/>
    </location>
</feature>
<dbReference type="OMA" id="AFTTHIM"/>
<evidence type="ECO:0000256" key="12">
    <source>
        <dbReference type="SAM" id="Phobius"/>
    </source>
</evidence>
<name>A0A7M7NPW4_STRPU</name>
<keyword evidence="7" id="KW-0915">Sodium</keyword>
<keyword evidence="5 12" id="KW-0812">Transmembrane</keyword>
<keyword evidence="3" id="KW-0813">Transport</keyword>
<sequence length="608" mass="66803">MSENGRSELTFQTVDFVVWSFILAASVGIGIYYACSGGRQQSTEEFLVGNRQMNPIPVAMSLAVSFISAVMFLGMTSESYSNGVMIWLQTVAITIASIIISVSFLPIFHRLNLTSANEYLERRFNRACRLLGSTILILNMFVYMGVVLYAPSLALNQETSPPVSPRPHHNPDLKSFFLVVLLVPILTIAFEQKTEFLELLPIVFVQYNFVITIFLLLLHRFLLTFLLIAIIIFLTKMQQHICRNPFARQFLVPLTLLRSLPRLDLGGLKAVIWTDVFQMCIMVSGLLAVIIKGSIDLGGFSNVLRIVGEGNRLNLFELVLMSTDVTVRHTFWGLTIGASFMFLSIFGINQAQVQRYLSCSTVKTARIALALGTAIMLFIVSCAVTAGLVMYAYYADCDPISSGAVAKKDQMMPYFTLDLFHRYPGLPGLFLSAVFSASLSTISSGLNAVAAVTTEDVIKPCWPGLSDKRYTQLSKLMGGVLCSTVLSFFSMFGGPTLGLFSAGMFFPWTNSKGAFCGTLIGLFFSFWVGIGAQVYPPSYPAPSFSTSGCTLYNDTSNLYNSTGYGPHSPDDGVSTVTELATGGATTLDILMTSEPMVDERYKFVIQMN</sequence>
<evidence type="ECO:0000256" key="9">
    <source>
        <dbReference type="ARBA" id="ARBA00023136"/>
    </source>
</evidence>
<keyword evidence="8" id="KW-0406">Ion transport</keyword>
<feature type="transmembrane region" description="Helical" evidence="12">
    <location>
        <begin position="330"/>
        <end position="348"/>
    </location>
</feature>
<dbReference type="GO" id="GO:0015293">
    <property type="term" value="F:symporter activity"/>
    <property type="evidence" value="ECO:0000318"/>
    <property type="project" value="GO_Central"/>
</dbReference>
<proteinExistence type="inferred from homology"/>
<keyword evidence="6 12" id="KW-1133">Transmembrane helix</keyword>
<dbReference type="OrthoDB" id="6132759at2759"/>
<evidence type="ECO:0000256" key="10">
    <source>
        <dbReference type="ARBA" id="ARBA00023201"/>
    </source>
</evidence>
<feature type="transmembrane region" description="Helical" evidence="12">
    <location>
        <begin position="429"/>
        <end position="452"/>
    </location>
</feature>
<evidence type="ECO:0000256" key="3">
    <source>
        <dbReference type="ARBA" id="ARBA00022448"/>
    </source>
</evidence>
<evidence type="ECO:0000256" key="2">
    <source>
        <dbReference type="ARBA" id="ARBA00006434"/>
    </source>
</evidence>
<dbReference type="EnsemblMetazoa" id="XM_030983824">
    <property type="protein sequence ID" value="XP_030839684"/>
    <property type="gene ID" value="LOC594342"/>
</dbReference>
<reference evidence="13" key="2">
    <citation type="submission" date="2021-01" db="UniProtKB">
        <authorList>
            <consortium name="EnsemblMetazoa"/>
        </authorList>
    </citation>
    <scope>IDENTIFICATION</scope>
</reference>
<accession>A0A7M7NPW4</accession>
<dbReference type="KEGG" id="spu:594342"/>
<evidence type="ECO:0000313" key="14">
    <source>
        <dbReference type="Proteomes" id="UP000007110"/>
    </source>
</evidence>
<feature type="transmembrane region" description="Helical" evidence="12">
    <location>
        <begin position="369"/>
        <end position="394"/>
    </location>
</feature>
<dbReference type="AlphaFoldDB" id="A0A7M7NPW4"/>
<evidence type="ECO:0000256" key="8">
    <source>
        <dbReference type="ARBA" id="ARBA00023065"/>
    </source>
</evidence>
<feature type="transmembrane region" description="Helical" evidence="12">
    <location>
        <begin position="56"/>
        <end position="74"/>
    </location>
</feature>
<dbReference type="GeneID" id="594342"/>
<feature type="transmembrane region" description="Helical" evidence="12">
    <location>
        <begin position="130"/>
        <end position="153"/>
    </location>
</feature>
<evidence type="ECO:0008006" key="15">
    <source>
        <dbReference type="Google" id="ProtNLM"/>
    </source>
</evidence>
<dbReference type="InterPro" id="IPR001734">
    <property type="entry name" value="Na/solute_symporter"/>
</dbReference>
<evidence type="ECO:0000313" key="13">
    <source>
        <dbReference type="EnsemblMetazoa" id="XP_030839684"/>
    </source>
</evidence>
<dbReference type="GO" id="GO:0005886">
    <property type="term" value="C:plasma membrane"/>
    <property type="evidence" value="ECO:0007669"/>
    <property type="project" value="UniProtKB-SubCell"/>
</dbReference>
<organism evidence="13 14">
    <name type="scientific">Strongylocentrotus purpuratus</name>
    <name type="common">Purple sea urchin</name>
    <dbReference type="NCBI Taxonomy" id="7668"/>
    <lineage>
        <taxon>Eukaryota</taxon>
        <taxon>Metazoa</taxon>
        <taxon>Echinodermata</taxon>
        <taxon>Eleutherozoa</taxon>
        <taxon>Echinozoa</taxon>
        <taxon>Echinoidea</taxon>
        <taxon>Euechinoidea</taxon>
        <taxon>Echinacea</taxon>
        <taxon>Camarodonta</taxon>
        <taxon>Echinidea</taxon>
        <taxon>Strongylocentrotidae</taxon>
        <taxon>Strongylocentrotus</taxon>
    </lineage>
</organism>
<keyword evidence="9 12" id="KW-0472">Membrane</keyword>
<feature type="transmembrane region" description="Helical" evidence="12">
    <location>
        <begin position="86"/>
        <end position="109"/>
    </location>
</feature>
<feature type="transmembrane region" description="Helical" evidence="12">
    <location>
        <begin position="512"/>
        <end position="535"/>
    </location>
</feature>
<dbReference type="Gene3D" id="1.20.1730.10">
    <property type="entry name" value="Sodium/glucose cotransporter"/>
    <property type="match status" value="1"/>
</dbReference>
<keyword evidence="4" id="KW-1003">Cell membrane</keyword>
<comment type="similarity">
    <text evidence="2 11">Belongs to the sodium:solute symporter (SSF) (TC 2.A.21) family.</text>
</comment>
<feature type="transmembrane region" description="Helical" evidence="12">
    <location>
        <begin position="16"/>
        <end position="35"/>
    </location>
</feature>
<comment type="subcellular location">
    <subcellularLocation>
        <location evidence="1">Cell membrane</location>
        <topology evidence="1">Multi-pass membrane protein</topology>
    </subcellularLocation>
</comment>
<dbReference type="Proteomes" id="UP000007110">
    <property type="component" value="Unassembled WGS sequence"/>
</dbReference>
<dbReference type="PANTHER" id="PTHR42985:SF40">
    <property type="entry name" value="LD47995P-RELATED"/>
    <property type="match status" value="1"/>
</dbReference>
<reference evidence="14" key="1">
    <citation type="submission" date="2015-02" db="EMBL/GenBank/DDBJ databases">
        <title>Genome sequencing for Strongylocentrotus purpuratus.</title>
        <authorList>
            <person name="Murali S."/>
            <person name="Liu Y."/>
            <person name="Vee V."/>
            <person name="English A."/>
            <person name="Wang M."/>
            <person name="Skinner E."/>
            <person name="Han Y."/>
            <person name="Muzny D.M."/>
            <person name="Worley K.C."/>
            <person name="Gibbs R.A."/>
        </authorList>
    </citation>
    <scope>NUCLEOTIDE SEQUENCE</scope>
</reference>
<dbReference type="RefSeq" id="XP_030839684.1">
    <property type="nucleotide sequence ID" value="XM_030983824.1"/>
</dbReference>
<dbReference type="InterPro" id="IPR038377">
    <property type="entry name" value="Na/Glc_symporter_sf"/>
</dbReference>